<evidence type="ECO:0000313" key="3">
    <source>
        <dbReference type="Proteomes" id="UP000244912"/>
    </source>
</evidence>
<feature type="signal peptide" evidence="1">
    <location>
        <begin position="1"/>
        <end position="23"/>
    </location>
</feature>
<dbReference type="Gene3D" id="2.40.160.20">
    <property type="match status" value="1"/>
</dbReference>
<reference evidence="2 3" key="1">
    <citation type="submission" date="2018-03" db="EMBL/GenBank/DDBJ databases">
        <authorList>
            <person name="Keele B.F."/>
        </authorList>
    </citation>
    <scope>NUCLEOTIDE SEQUENCE [LARGE SCALE GENOMIC DNA]</scope>
    <source>
        <strain evidence="2 3">CECT 8504</strain>
    </source>
</reference>
<dbReference type="EMBL" id="ONZF01000007">
    <property type="protein sequence ID" value="SPJ25110.1"/>
    <property type="molecule type" value="Genomic_DNA"/>
</dbReference>
<feature type="chain" id="PRO_5015363456" description="Acyloxyacyl hydrolase" evidence="1">
    <location>
        <begin position="24"/>
        <end position="163"/>
    </location>
</feature>
<dbReference type="PROSITE" id="PS51257">
    <property type="entry name" value="PROKAR_LIPOPROTEIN"/>
    <property type="match status" value="1"/>
</dbReference>
<evidence type="ECO:0000313" key="2">
    <source>
        <dbReference type="EMBL" id="SPJ25110.1"/>
    </source>
</evidence>
<dbReference type="AlphaFoldDB" id="A0A2R8BY76"/>
<gene>
    <name evidence="2" type="ORF">PAA8504_02956</name>
</gene>
<dbReference type="Pfam" id="PF09411">
    <property type="entry name" value="PagL"/>
    <property type="match status" value="1"/>
</dbReference>
<protein>
    <recommendedName>
        <fullName evidence="4">Acyloxyacyl hydrolase</fullName>
    </recommendedName>
</protein>
<sequence length="163" mass="16961">MSMKHVVLSVVAAIGLSCGTAGAAEFTLGVGAVEYRDDIGDIQISIEARSEPVAFVLGSDIAPQVGLTVDTAGAAYVGVGAAATNWLSTFWFIEGSLMAGYYSANGDRTDLGSDVEFRSLLGIGREFGQFGRVSLAVSHISHAGIEENNPGANMLSLRLTRGF</sequence>
<name>A0A2R8BY76_9RHOB</name>
<evidence type="ECO:0000256" key="1">
    <source>
        <dbReference type="SAM" id="SignalP"/>
    </source>
</evidence>
<organism evidence="2 3">
    <name type="scientific">Palleronia abyssalis</name>
    <dbReference type="NCBI Taxonomy" id="1501240"/>
    <lineage>
        <taxon>Bacteria</taxon>
        <taxon>Pseudomonadati</taxon>
        <taxon>Pseudomonadota</taxon>
        <taxon>Alphaproteobacteria</taxon>
        <taxon>Rhodobacterales</taxon>
        <taxon>Roseobacteraceae</taxon>
        <taxon>Palleronia</taxon>
    </lineage>
</organism>
<proteinExistence type="predicted"/>
<evidence type="ECO:0008006" key="4">
    <source>
        <dbReference type="Google" id="ProtNLM"/>
    </source>
</evidence>
<keyword evidence="3" id="KW-1185">Reference proteome</keyword>
<dbReference type="Proteomes" id="UP000244912">
    <property type="component" value="Unassembled WGS sequence"/>
</dbReference>
<accession>A0A2R8BY76</accession>
<keyword evidence="1" id="KW-0732">Signal</keyword>
<dbReference type="InterPro" id="IPR018550">
    <property type="entry name" value="Lipid-A_deacylase-rel"/>
</dbReference>